<dbReference type="EMBL" id="SJPR01000001">
    <property type="protein sequence ID" value="TWT99794.1"/>
    <property type="molecule type" value="Genomic_DNA"/>
</dbReference>
<dbReference type="Pfam" id="PF03050">
    <property type="entry name" value="DDE_Tnp_IS66"/>
    <property type="match status" value="1"/>
</dbReference>
<evidence type="ECO:0000259" key="2">
    <source>
        <dbReference type="Pfam" id="PF03050"/>
    </source>
</evidence>
<reference evidence="3 4" key="1">
    <citation type="submission" date="2019-02" db="EMBL/GenBank/DDBJ databases">
        <title>Deep-cultivation of Planctomycetes and their phenomic and genomic characterization uncovers novel biology.</title>
        <authorList>
            <person name="Wiegand S."/>
            <person name="Jogler M."/>
            <person name="Boedeker C."/>
            <person name="Pinto D."/>
            <person name="Vollmers J."/>
            <person name="Rivas-Marin E."/>
            <person name="Kohn T."/>
            <person name="Peeters S.H."/>
            <person name="Heuer A."/>
            <person name="Rast P."/>
            <person name="Oberbeckmann S."/>
            <person name="Bunk B."/>
            <person name="Jeske O."/>
            <person name="Meyerdierks A."/>
            <person name="Storesund J.E."/>
            <person name="Kallscheuer N."/>
            <person name="Luecker S."/>
            <person name="Lage O.M."/>
            <person name="Pohl T."/>
            <person name="Merkel B.J."/>
            <person name="Hornburger P."/>
            <person name="Mueller R.-W."/>
            <person name="Bruemmer F."/>
            <person name="Labrenz M."/>
            <person name="Spormann A.M."/>
            <person name="Op Den Camp H."/>
            <person name="Overmann J."/>
            <person name="Amann R."/>
            <person name="Jetten M.S.M."/>
            <person name="Mascher T."/>
            <person name="Medema M.H."/>
            <person name="Devos D.P."/>
            <person name="Kaster A.-K."/>
            <person name="Ovreas L."/>
            <person name="Rohde M."/>
            <person name="Galperin M.Y."/>
            <person name="Jogler C."/>
        </authorList>
    </citation>
    <scope>NUCLEOTIDE SEQUENCE [LARGE SCALE GENOMIC DNA]</scope>
    <source>
        <strain evidence="3 4">Pla108</strain>
    </source>
</reference>
<sequence length="71" mass="8086">MHALLERMAALRRGRDAGRCARHAGELFTFLWRENVDPTNNHAERKVRPALSMRKNSYQNAGPAARKRGPC</sequence>
<accession>A0A5C6AIG5</accession>
<dbReference type="InterPro" id="IPR004291">
    <property type="entry name" value="Transposase_IS66_central"/>
</dbReference>
<comment type="caution">
    <text evidence="3">The sequence shown here is derived from an EMBL/GenBank/DDBJ whole genome shotgun (WGS) entry which is preliminary data.</text>
</comment>
<keyword evidence="4" id="KW-1185">Reference proteome</keyword>
<protein>
    <submittedName>
        <fullName evidence="3">Transposase IS66 family protein</fullName>
    </submittedName>
</protein>
<feature type="domain" description="Transposase IS66 central" evidence="2">
    <location>
        <begin position="20"/>
        <end position="59"/>
    </location>
</feature>
<gene>
    <name evidence="3" type="ORF">Pla108_07370</name>
</gene>
<feature type="region of interest" description="Disordered" evidence="1">
    <location>
        <begin position="52"/>
        <end position="71"/>
    </location>
</feature>
<organism evidence="3 4">
    <name type="scientific">Botrimarina colliarenosi</name>
    <dbReference type="NCBI Taxonomy" id="2528001"/>
    <lineage>
        <taxon>Bacteria</taxon>
        <taxon>Pseudomonadati</taxon>
        <taxon>Planctomycetota</taxon>
        <taxon>Planctomycetia</taxon>
        <taxon>Pirellulales</taxon>
        <taxon>Lacipirellulaceae</taxon>
        <taxon>Botrimarina</taxon>
    </lineage>
</organism>
<dbReference type="AlphaFoldDB" id="A0A5C6AIG5"/>
<name>A0A5C6AIG5_9BACT</name>
<evidence type="ECO:0000313" key="4">
    <source>
        <dbReference type="Proteomes" id="UP000317421"/>
    </source>
</evidence>
<proteinExistence type="predicted"/>
<dbReference type="RefSeq" id="WP_231934277.1">
    <property type="nucleotide sequence ID" value="NZ_SJPR01000001.1"/>
</dbReference>
<dbReference type="Proteomes" id="UP000317421">
    <property type="component" value="Unassembled WGS sequence"/>
</dbReference>
<evidence type="ECO:0000313" key="3">
    <source>
        <dbReference type="EMBL" id="TWT99794.1"/>
    </source>
</evidence>
<evidence type="ECO:0000256" key="1">
    <source>
        <dbReference type="SAM" id="MobiDB-lite"/>
    </source>
</evidence>